<evidence type="ECO:0000256" key="11">
    <source>
        <dbReference type="RuleBase" id="RU003357"/>
    </source>
</evidence>
<reference evidence="15 16" key="1">
    <citation type="submission" date="2018-08" db="EMBL/GenBank/DDBJ databases">
        <title>Fulvimarina sp. 85, whole genome shotgun sequence.</title>
        <authorList>
            <person name="Tuo L."/>
        </authorList>
    </citation>
    <scope>NUCLEOTIDE SEQUENCE [LARGE SCALE GENOMIC DNA]</scope>
    <source>
        <strain evidence="15 16">85</strain>
    </source>
</reference>
<accession>A0A371X2T8</accession>
<dbReference type="PANTHER" id="PTHR32552:SF82">
    <property type="entry name" value="FCUA PROTEIN"/>
    <property type="match status" value="1"/>
</dbReference>
<dbReference type="NCBIfam" id="TIGR01783">
    <property type="entry name" value="TonB-siderophor"/>
    <property type="match status" value="1"/>
</dbReference>
<keyword evidence="4 10" id="KW-1134">Transmembrane beta strand</keyword>
<dbReference type="InterPro" id="IPR037066">
    <property type="entry name" value="Plug_dom_sf"/>
</dbReference>
<dbReference type="PANTHER" id="PTHR32552">
    <property type="entry name" value="FERRICHROME IRON RECEPTOR-RELATED"/>
    <property type="match status" value="1"/>
</dbReference>
<dbReference type="RefSeq" id="WP_116683257.1">
    <property type="nucleotide sequence ID" value="NZ_QURL01000004.1"/>
</dbReference>
<dbReference type="Gene3D" id="2.170.130.10">
    <property type="entry name" value="TonB-dependent receptor, plug domain"/>
    <property type="match status" value="1"/>
</dbReference>
<evidence type="ECO:0000256" key="6">
    <source>
        <dbReference type="ARBA" id="ARBA00023077"/>
    </source>
</evidence>
<proteinExistence type="inferred from homology"/>
<dbReference type="GO" id="GO:0009279">
    <property type="term" value="C:cell outer membrane"/>
    <property type="evidence" value="ECO:0007669"/>
    <property type="project" value="UniProtKB-SubCell"/>
</dbReference>
<evidence type="ECO:0000259" key="14">
    <source>
        <dbReference type="Pfam" id="PF07715"/>
    </source>
</evidence>
<feature type="signal peptide" evidence="12">
    <location>
        <begin position="1"/>
        <end position="31"/>
    </location>
</feature>
<dbReference type="Pfam" id="PF00593">
    <property type="entry name" value="TonB_dep_Rec_b-barrel"/>
    <property type="match status" value="1"/>
</dbReference>
<protein>
    <submittedName>
        <fullName evidence="15">TonB-dependent siderophore receptor</fullName>
    </submittedName>
</protein>
<evidence type="ECO:0000256" key="1">
    <source>
        <dbReference type="ARBA" id="ARBA00004571"/>
    </source>
</evidence>
<keyword evidence="7 10" id="KW-0472">Membrane</keyword>
<dbReference type="InterPro" id="IPR010105">
    <property type="entry name" value="TonB_sidphr_rcpt"/>
</dbReference>
<evidence type="ECO:0000313" key="15">
    <source>
        <dbReference type="EMBL" id="RFC63526.1"/>
    </source>
</evidence>
<gene>
    <name evidence="15" type="ORF">DYI37_10935</name>
</gene>
<dbReference type="CDD" id="cd01347">
    <property type="entry name" value="ligand_gated_channel"/>
    <property type="match status" value="1"/>
</dbReference>
<dbReference type="OrthoDB" id="9760333at2"/>
<evidence type="ECO:0000256" key="7">
    <source>
        <dbReference type="ARBA" id="ARBA00023136"/>
    </source>
</evidence>
<keyword evidence="9 10" id="KW-0998">Cell outer membrane</keyword>
<keyword evidence="12" id="KW-0732">Signal</keyword>
<dbReference type="InterPro" id="IPR039426">
    <property type="entry name" value="TonB-dep_rcpt-like"/>
</dbReference>
<dbReference type="PROSITE" id="PS52016">
    <property type="entry name" value="TONB_DEPENDENT_REC_3"/>
    <property type="match status" value="1"/>
</dbReference>
<dbReference type="GO" id="GO:0015891">
    <property type="term" value="P:siderophore transport"/>
    <property type="evidence" value="ECO:0007669"/>
    <property type="project" value="InterPro"/>
</dbReference>
<name>A0A371X2T8_9HYPH</name>
<organism evidence="15 16">
    <name type="scientific">Fulvimarina endophytica</name>
    <dbReference type="NCBI Taxonomy" id="2293836"/>
    <lineage>
        <taxon>Bacteria</taxon>
        <taxon>Pseudomonadati</taxon>
        <taxon>Pseudomonadota</taxon>
        <taxon>Alphaproteobacteria</taxon>
        <taxon>Hyphomicrobiales</taxon>
        <taxon>Aurantimonadaceae</taxon>
        <taxon>Fulvimarina</taxon>
    </lineage>
</organism>
<evidence type="ECO:0000256" key="8">
    <source>
        <dbReference type="ARBA" id="ARBA00023170"/>
    </source>
</evidence>
<dbReference type="GO" id="GO:0015344">
    <property type="term" value="F:siderophore uptake transmembrane transporter activity"/>
    <property type="evidence" value="ECO:0007669"/>
    <property type="project" value="TreeGrafter"/>
</dbReference>
<comment type="similarity">
    <text evidence="2 10 11">Belongs to the TonB-dependent receptor family.</text>
</comment>
<evidence type="ECO:0000313" key="16">
    <source>
        <dbReference type="Proteomes" id="UP000264310"/>
    </source>
</evidence>
<comment type="subcellular location">
    <subcellularLocation>
        <location evidence="1 10">Cell outer membrane</location>
        <topology evidence="1 10">Multi-pass membrane protein</topology>
    </subcellularLocation>
</comment>
<dbReference type="InterPro" id="IPR000531">
    <property type="entry name" value="Beta-barrel_TonB"/>
</dbReference>
<evidence type="ECO:0000256" key="4">
    <source>
        <dbReference type="ARBA" id="ARBA00022452"/>
    </source>
</evidence>
<sequence>MTETKATIRLRRILLLTAAPVFGLLAAPASAQTATGDPGAILLETVVVEADEAANANTGSDAGSQTGAAAPPTGTIGTAPAPYAGGLVATGVRLGALGNKPFIDTPFSVSSFTNELIRDQQAQTLGEVVLNDASVRNDASAFSERDSFLIRGFSVTNLDTAFDGLFYVSNPRRSYLEGIEQVEIFKGPTALLSGGVGRVGGTINLVPKRAGDEPLTRLTTTYTSESVVWPHLDFGRRYGPNEEFGIRINGSYRKGDTELDRNAIEVGVGTLGLDYRGERARATLDVIYSNQDLTAPVSLFNEAAPGFDIPDAPNGRTNTANSFEFNNSEHVGVATRFEYDIFDNTTIYAAGGIGDYKEDFLSSSYRIENARGDATNFFAIQPQRIEGKTGEVGARSTFETFGIGHEVTIQATQALNELYRGGFPRRSFPSYRTNIYNPVPFAGTIDLRNYPFASERPLFGDLLSSSLAISDTLSVFDDRLQLTFGGRYQNIRSRSLDPTPGPTQGDVTFFDDQNKITPAFAALFQVTEAFSVYGNYIEALTEGPVASFRAVNAGQIFPPSVNEQIEVGAKYDLGTFAVTASLFEIEQPSPFTDPVTNVFSVSGRQVNRGIELTAFGEVFDSLRLLGGVTFLNAELDKTAGGLFDGNDVPGIADTQANIYAEYDMDWLLDGFSVNARAIYTGSVFYDQANLQKVDDWTRIDAGLEYAFVGPFEKEVVVRGNVENVFDENYYASAARGFLATGAPRTYTVSTAIEF</sequence>
<keyword evidence="5 10" id="KW-0812">Transmembrane</keyword>
<evidence type="ECO:0000256" key="5">
    <source>
        <dbReference type="ARBA" id="ARBA00022692"/>
    </source>
</evidence>
<dbReference type="GO" id="GO:0038023">
    <property type="term" value="F:signaling receptor activity"/>
    <property type="evidence" value="ECO:0007669"/>
    <property type="project" value="InterPro"/>
</dbReference>
<comment type="caution">
    <text evidence="15">The sequence shown here is derived from an EMBL/GenBank/DDBJ whole genome shotgun (WGS) entry which is preliminary data.</text>
</comment>
<evidence type="ECO:0000259" key="13">
    <source>
        <dbReference type="Pfam" id="PF00593"/>
    </source>
</evidence>
<dbReference type="Proteomes" id="UP000264310">
    <property type="component" value="Unassembled WGS sequence"/>
</dbReference>
<evidence type="ECO:0000256" key="10">
    <source>
        <dbReference type="PROSITE-ProRule" id="PRU01360"/>
    </source>
</evidence>
<dbReference type="EMBL" id="QURL01000004">
    <property type="protein sequence ID" value="RFC63526.1"/>
    <property type="molecule type" value="Genomic_DNA"/>
</dbReference>
<dbReference type="InterPro" id="IPR012910">
    <property type="entry name" value="Plug_dom"/>
</dbReference>
<keyword evidence="16" id="KW-1185">Reference proteome</keyword>
<dbReference type="Gene3D" id="2.40.170.20">
    <property type="entry name" value="TonB-dependent receptor, beta-barrel domain"/>
    <property type="match status" value="1"/>
</dbReference>
<dbReference type="SUPFAM" id="SSF56935">
    <property type="entry name" value="Porins"/>
    <property type="match status" value="1"/>
</dbReference>
<dbReference type="Pfam" id="PF07715">
    <property type="entry name" value="Plug"/>
    <property type="match status" value="1"/>
</dbReference>
<evidence type="ECO:0000256" key="12">
    <source>
        <dbReference type="SAM" id="SignalP"/>
    </source>
</evidence>
<evidence type="ECO:0000256" key="2">
    <source>
        <dbReference type="ARBA" id="ARBA00009810"/>
    </source>
</evidence>
<evidence type="ECO:0000256" key="9">
    <source>
        <dbReference type="ARBA" id="ARBA00023237"/>
    </source>
</evidence>
<dbReference type="AlphaFoldDB" id="A0A371X2T8"/>
<feature type="domain" description="TonB-dependent receptor-like beta-barrel" evidence="13">
    <location>
        <begin position="289"/>
        <end position="724"/>
    </location>
</feature>
<evidence type="ECO:0000256" key="3">
    <source>
        <dbReference type="ARBA" id="ARBA00022448"/>
    </source>
</evidence>
<feature type="chain" id="PRO_5016761192" evidence="12">
    <location>
        <begin position="32"/>
        <end position="754"/>
    </location>
</feature>
<keyword evidence="3 10" id="KW-0813">Transport</keyword>
<keyword evidence="8 15" id="KW-0675">Receptor</keyword>
<feature type="domain" description="TonB-dependent receptor plug" evidence="14">
    <location>
        <begin position="103"/>
        <end position="195"/>
    </location>
</feature>
<keyword evidence="6 11" id="KW-0798">TonB box</keyword>
<dbReference type="InterPro" id="IPR036942">
    <property type="entry name" value="Beta-barrel_TonB_sf"/>
</dbReference>